<comment type="caution">
    <text evidence="1">The sequence shown here is derived from an EMBL/GenBank/DDBJ whole genome shotgun (WGS) entry which is preliminary data.</text>
</comment>
<protein>
    <recommendedName>
        <fullName evidence="3">Autotransporter domain-containing protein</fullName>
    </recommendedName>
</protein>
<dbReference type="Proteomes" id="UP000604481">
    <property type="component" value="Unassembled WGS sequence"/>
</dbReference>
<evidence type="ECO:0000313" key="1">
    <source>
        <dbReference type="EMBL" id="MBE9608322.1"/>
    </source>
</evidence>
<keyword evidence="2" id="KW-1185">Reference proteome</keyword>
<dbReference type="EMBL" id="JADFUA010000001">
    <property type="protein sequence ID" value="MBE9608322.1"/>
    <property type="molecule type" value="Genomic_DNA"/>
</dbReference>
<dbReference type="AlphaFoldDB" id="A0A8J7FIZ3"/>
<evidence type="ECO:0000313" key="2">
    <source>
        <dbReference type="Proteomes" id="UP000604481"/>
    </source>
</evidence>
<evidence type="ECO:0008006" key="3">
    <source>
        <dbReference type="Google" id="ProtNLM"/>
    </source>
</evidence>
<proteinExistence type="predicted"/>
<name>A0A8J7FIZ3_9NEIS</name>
<organism evidence="1 2">
    <name type="scientific">Chitinilyticum piscinae</name>
    <dbReference type="NCBI Taxonomy" id="2866724"/>
    <lineage>
        <taxon>Bacteria</taxon>
        <taxon>Pseudomonadati</taxon>
        <taxon>Pseudomonadota</taxon>
        <taxon>Betaproteobacteria</taxon>
        <taxon>Neisseriales</taxon>
        <taxon>Chitinibacteraceae</taxon>
        <taxon>Chitinilyticum</taxon>
    </lineage>
</organism>
<sequence>MLAFPAQAADKGFHADKVAIRKQGDAVLALLSYSAILDLTASSLSFENAQSDNPSLTMAQMGGGATLSKEVPLYLEGAIGYSRYDPVFLISNGQETRPIPLKWNSGMLQGGIGWDFPVGENGEWVIRPIANIALGAIASDVKLGEWWLENKANVDFNFGDGGQMTAGGLGGALMLDYEHVSPEHDIDLELRYSYIHLEGMGGSKDLQSKADSMTANIYARWRAPIADWTLLGKPFRYVLETSHSRYYGDQAGVLGFDYLTTLGAGIELDSSAYPILVTRTRLVGRYVFGNGVEGFSVGLACSF</sequence>
<reference evidence="1 2" key="1">
    <citation type="submission" date="2020-10" db="EMBL/GenBank/DDBJ databases">
        <title>The genome sequence of Chitinilyticum litopenaei 4Y14.</title>
        <authorList>
            <person name="Liu Y."/>
        </authorList>
    </citation>
    <scope>NUCLEOTIDE SEQUENCE [LARGE SCALE GENOMIC DNA]</scope>
    <source>
        <strain evidence="1 2">4Y14</strain>
    </source>
</reference>
<gene>
    <name evidence="1" type="ORF">INR99_03075</name>
</gene>
<accession>A0A8J7FIZ3</accession>